<dbReference type="eggNOG" id="COG0582">
    <property type="taxonomic scope" value="Bacteria"/>
</dbReference>
<dbReference type="PANTHER" id="PTHR30349:SF64">
    <property type="entry name" value="PROPHAGE INTEGRASE INTD-RELATED"/>
    <property type="match status" value="1"/>
</dbReference>
<dbReference type="Gene3D" id="1.10.443.10">
    <property type="entry name" value="Intergrase catalytic core"/>
    <property type="match status" value="1"/>
</dbReference>
<dbReference type="GO" id="GO:0015074">
    <property type="term" value="P:DNA integration"/>
    <property type="evidence" value="ECO:0007669"/>
    <property type="project" value="UniProtKB-KW"/>
</dbReference>
<dbReference type="GO" id="GO:0003677">
    <property type="term" value="F:DNA binding"/>
    <property type="evidence" value="ECO:0007669"/>
    <property type="project" value="UniProtKB-UniRule"/>
</dbReference>
<evidence type="ECO:0000313" key="8">
    <source>
        <dbReference type="EMBL" id="ESS66526.1"/>
    </source>
</evidence>
<reference evidence="8 9" key="1">
    <citation type="journal article" date="2013" name="Genome Announc.">
        <title>Draft Genome Sequence of the Methanotrophic Gammaproteobacterium Methyloglobulus morosus DSM 22980 Strain KoM1.</title>
        <authorList>
            <person name="Poehlein A."/>
            <person name="Deutzmann J.S."/>
            <person name="Daniel R."/>
            <person name="Simeonova D.D."/>
        </authorList>
    </citation>
    <scope>NUCLEOTIDE SEQUENCE [LARGE SCALE GENOMIC DNA]</scope>
    <source>
        <strain evidence="8 9">KoM1</strain>
    </source>
</reference>
<dbReference type="RefSeq" id="WP_023496580.1">
    <property type="nucleotide sequence ID" value="NZ_AYLO01000167.1"/>
</dbReference>
<dbReference type="InterPro" id="IPR011010">
    <property type="entry name" value="DNA_brk_join_enz"/>
</dbReference>
<dbReference type="InterPro" id="IPR013762">
    <property type="entry name" value="Integrase-like_cat_sf"/>
</dbReference>
<dbReference type="PROSITE" id="PS51900">
    <property type="entry name" value="CB"/>
    <property type="match status" value="1"/>
</dbReference>
<evidence type="ECO:0000313" key="9">
    <source>
        <dbReference type="Proteomes" id="UP000017842"/>
    </source>
</evidence>
<keyword evidence="3 5" id="KW-0238">DNA-binding</keyword>
<dbReference type="InterPro" id="IPR044068">
    <property type="entry name" value="CB"/>
</dbReference>
<evidence type="ECO:0000256" key="1">
    <source>
        <dbReference type="ARBA" id="ARBA00008857"/>
    </source>
</evidence>
<gene>
    <name evidence="8" type="primary">int</name>
    <name evidence="8" type="ORF">MGMO_185c00070</name>
</gene>
<evidence type="ECO:0000259" key="7">
    <source>
        <dbReference type="PROSITE" id="PS51900"/>
    </source>
</evidence>
<evidence type="ECO:0000256" key="2">
    <source>
        <dbReference type="ARBA" id="ARBA00022908"/>
    </source>
</evidence>
<proteinExistence type="inferred from homology"/>
<dbReference type="AlphaFoldDB" id="V5DGL2"/>
<comment type="caution">
    <text evidence="8">The sequence shown here is derived from an EMBL/GenBank/DDBJ whole genome shotgun (WGS) entry which is preliminary data.</text>
</comment>
<accession>V5DGL2</accession>
<evidence type="ECO:0000256" key="5">
    <source>
        <dbReference type="PROSITE-ProRule" id="PRU01248"/>
    </source>
</evidence>
<dbReference type="GO" id="GO:0006310">
    <property type="term" value="P:DNA recombination"/>
    <property type="evidence" value="ECO:0007669"/>
    <property type="project" value="UniProtKB-KW"/>
</dbReference>
<dbReference type="SUPFAM" id="SSF56349">
    <property type="entry name" value="DNA breaking-rejoining enzymes"/>
    <property type="match status" value="1"/>
</dbReference>
<comment type="similarity">
    <text evidence="1">Belongs to the 'phage' integrase family.</text>
</comment>
<dbReference type="InterPro" id="IPR010998">
    <property type="entry name" value="Integrase_recombinase_N"/>
</dbReference>
<evidence type="ECO:0000256" key="4">
    <source>
        <dbReference type="ARBA" id="ARBA00023172"/>
    </source>
</evidence>
<dbReference type="PANTHER" id="PTHR30349">
    <property type="entry name" value="PHAGE INTEGRASE-RELATED"/>
    <property type="match status" value="1"/>
</dbReference>
<keyword evidence="9" id="KW-1185">Reference proteome</keyword>
<protein>
    <submittedName>
        <fullName evidence="8">Integrase Int</fullName>
    </submittedName>
</protein>
<sequence length="331" mass="38507">MLFKRKDSKFWWYKYTAPDGKVVRQSTGTTDKRRAQELADTCKAGAWRVSKLKEKPRYIWQDAVVKWLQESQKRTIKEDQANFRWLDAYLGHKVLAEIDQTDIDRIITAKLNQGVSYARVNRITALVSAVLHKARNYWGWIDYIPPIRKFAEPKKRIRWLTPDEAAKLLAELPPHLEAMARFSLLTGLRESNVTKLEWNQIDLQRQVAWIHPDQAKAGKGIGIPLYDEVMHIIRSQFGNNPRYVFVYKGKPVLRANNHAWTKALARADIADFRWHDLRHTWASWHVQAGTPLNELQELGGWSDYKMVLRYAHLAPEHLARYAANVVTATDS</sequence>
<dbReference type="Pfam" id="PF00589">
    <property type="entry name" value="Phage_integrase"/>
    <property type="match status" value="1"/>
</dbReference>
<feature type="domain" description="Tyr recombinase" evidence="6">
    <location>
        <begin position="155"/>
        <end position="323"/>
    </location>
</feature>
<dbReference type="CDD" id="cd00796">
    <property type="entry name" value="INT_Rci_Hp1_C"/>
    <property type="match status" value="1"/>
</dbReference>
<dbReference type="STRING" id="1116472.MGMO_185c00070"/>
<dbReference type="PROSITE" id="PS51898">
    <property type="entry name" value="TYR_RECOMBINASE"/>
    <property type="match status" value="1"/>
</dbReference>
<dbReference type="Gene3D" id="1.10.150.130">
    <property type="match status" value="1"/>
</dbReference>
<feature type="domain" description="Core-binding (CB)" evidence="7">
    <location>
        <begin position="58"/>
        <end position="135"/>
    </location>
</feature>
<dbReference type="Proteomes" id="UP000017842">
    <property type="component" value="Unassembled WGS sequence"/>
</dbReference>
<dbReference type="OrthoDB" id="9795573at2"/>
<dbReference type="InterPro" id="IPR050090">
    <property type="entry name" value="Tyrosine_recombinase_XerCD"/>
</dbReference>
<organism evidence="8 9">
    <name type="scientific">Methyloglobulus morosus KoM1</name>
    <dbReference type="NCBI Taxonomy" id="1116472"/>
    <lineage>
        <taxon>Bacteria</taxon>
        <taxon>Pseudomonadati</taxon>
        <taxon>Pseudomonadota</taxon>
        <taxon>Gammaproteobacteria</taxon>
        <taxon>Methylococcales</taxon>
        <taxon>Methylococcaceae</taxon>
        <taxon>Methyloglobulus</taxon>
    </lineage>
</organism>
<dbReference type="InterPro" id="IPR002104">
    <property type="entry name" value="Integrase_catalytic"/>
</dbReference>
<evidence type="ECO:0000256" key="3">
    <source>
        <dbReference type="ARBA" id="ARBA00023125"/>
    </source>
</evidence>
<keyword evidence="4" id="KW-0233">DNA recombination</keyword>
<evidence type="ECO:0000259" key="6">
    <source>
        <dbReference type="PROSITE" id="PS51898"/>
    </source>
</evidence>
<keyword evidence="2" id="KW-0229">DNA integration</keyword>
<name>V5DGL2_9GAMM</name>
<dbReference type="EMBL" id="AYLO01000167">
    <property type="protein sequence ID" value="ESS66526.1"/>
    <property type="molecule type" value="Genomic_DNA"/>
</dbReference>
<dbReference type="PATRIC" id="fig|1116472.3.peg.3990"/>